<protein>
    <submittedName>
        <fullName evidence="3">Thioesterase superfamily protein</fullName>
    </submittedName>
</protein>
<dbReference type="AlphaFoldDB" id="A0AAN6S2B7"/>
<sequence>MPSLKELKARKRSDYPYILEYRTRWSDNDMYAHMNNAMYTVLYDAVINTYLVEACGMRPHHSPQHALVVHSQIDYFGSISFPKVAELALRVARLGHSSVTYDVALFEKGVDEVRSVGEFVQVFVERETGRPNAATGMSAAYKEGLEKILVQGDAKSKI</sequence>
<dbReference type="EMBL" id="MU853855">
    <property type="protein sequence ID" value="KAK3937413.1"/>
    <property type="molecule type" value="Genomic_DNA"/>
</dbReference>
<dbReference type="Gene3D" id="3.10.129.10">
    <property type="entry name" value="Hotdog Thioesterase"/>
    <property type="match status" value="1"/>
</dbReference>
<dbReference type="InterPro" id="IPR050563">
    <property type="entry name" value="4-hydroxybenzoyl-CoA_TE"/>
</dbReference>
<evidence type="ECO:0000313" key="3">
    <source>
        <dbReference type="EMBL" id="KAK3937413.1"/>
    </source>
</evidence>
<evidence type="ECO:0000256" key="1">
    <source>
        <dbReference type="ARBA" id="ARBA00005953"/>
    </source>
</evidence>
<dbReference type="CDD" id="cd00586">
    <property type="entry name" value="4HBT"/>
    <property type="match status" value="1"/>
</dbReference>
<evidence type="ECO:0000313" key="4">
    <source>
        <dbReference type="Proteomes" id="UP001303473"/>
    </source>
</evidence>
<keyword evidence="4" id="KW-1185">Reference proteome</keyword>
<dbReference type="Proteomes" id="UP001303473">
    <property type="component" value="Unassembled WGS sequence"/>
</dbReference>
<dbReference type="PANTHER" id="PTHR31793:SF27">
    <property type="entry name" value="NOVEL THIOESTERASE SUPERFAMILY DOMAIN AND SAPOSIN A-TYPE DOMAIN CONTAINING PROTEIN (0610012H03RIK)"/>
    <property type="match status" value="1"/>
</dbReference>
<organism evidence="3 4">
    <name type="scientific">Diplogelasinospora grovesii</name>
    <dbReference type="NCBI Taxonomy" id="303347"/>
    <lineage>
        <taxon>Eukaryota</taxon>
        <taxon>Fungi</taxon>
        <taxon>Dikarya</taxon>
        <taxon>Ascomycota</taxon>
        <taxon>Pezizomycotina</taxon>
        <taxon>Sordariomycetes</taxon>
        <taxon>Sordariomycetidae</taxon>
        <taxon>Sordariales</taxon>
        <taxon>Diplogelasinosporaceae</taxon>
        <taxon>Diplogelasinospora</taxon>
    </lineage>
</organism>
<dbReference type="FunFam" id="3.10.129.10:FF:000104">
    <property type="entry name" value="Thioesterase family protein (AFU_orthologue AFUA_2G16350)"/>
    <property type="match status" value="1"/>
</dbReference>
<dbReference type="SUPFAM" id="SSF54637">
    <property type="entry name" value="Thioesterase/thiol ester dehydrase-isomerase"/>
    <property type="match status" value="1"/>
</dbReference>
<dbReference type="Pfam" id="PF13279">
    <property type="entry name" value="4HBT_2"/>
    <property type="match status" value="1"/>
</dbReference>
<proteinExistence type="inferred from homology"/>
<accession>A0AAN6S2B7</accession>
<dbReference type="GO" id="GO:0047617">
    <property type="term" value="F:fatty acyl-CoA hydrolase activity"/>
    <property type="evidence" value="ECO:0007669"/>
    <property type="project" value="TreeGrafter"/>
</dbReference>
<dbReference type="InterPro" id="IPR029069">
    <property type="entry name" value="HotDog_dom_sf"/>
</dbReference>
<evidence type="ECO:0000256" key="2">
    <source>
        <dbReference type="ARBA" id="ARBA00022801"/>
    </source>
</evidence>
<gene>
    <name evidence="3" type="ORF">QBC46DRAFT_392806</name>
</gene>
<dbReference type="PANTHER" id="PTHR31793">
    <property type="entry name" value="4-HYDROXYBENZOYL-COA THIOESTERASE FAMILY MEMBER"/>
    <property type="match status" value="1"/>
</dbReference>
<comment type="similarity">
    <text evidence="1">Belongs to the 4-hydroxybenzoyl-CoA thioesterase family.</text>
</comment>
<comment type="caution">
    <text evidence="3">The sequence shown here is derived from an EMBL/GenBank/DDBJ whole genome shotgun (WGS) entry which is preliminary data.</text>
</comment>
<reference evidence="4" key="1">
    <citation type="journal article" date="2023" name="Mol. Phylogenet. Evol.">
        <title>Genome-scale phylogeny and comparative genomics of the fungal order Sordariales.</title>
        <authorList>
            <person name="Hensen N."/>
            <person name="Bonometti L."/>
            <person name="Westerberg I."/>
            <person name="Brannstrom I.O."/>
            <person name="Guillou S."/>
            <person name="Cros-Aarteil S."/>
            <person name="Calhoun S."/>
            <person name="Haridas S."/>
            <person name="Kuo A."/>
            <person name="Mondo S."/>
            <person name="Pangilinan J."/>
            <person name="Riley R."/>
            <person name="LaButti K."/>
            <person name="Andreopoulos B."/>
            <person name="Lipzen A."/>
            <person name="Chen C."/>
            <person name="Yan M."/>
            <person name="Daum C."/>
            <person name="Ng V."/>
            <person name="Clum A."/>
            <person name="Steindorff A."/>
            <person name="Ohm R.A."/>
            <person name="Martin F."/>
            <person name="Silar P."/>
            <person name="Natvig D.O."/>
            <person name="Lalanne C."/>
            <person name="Gautier V."/>
            <person name="Ament-Velasquez S.L."/>
            <person name="Kruys A."/>
            <person name="Hutchinson M.I."/>
            <person name="Powell A.J."/>
            <person name="Barry K."/>
            <person name="Miller A.N."/>
            <person name="Grigoriev I.V."/>
            <person name="Debuchy R."/>
            <person name="Gladieux P."/>
            <person name="Hiltunen Thoren M."/>
            <person name="Johannesson H."/>
        </authorList>
    </citation>
    <scope>NUCLEOTIDE SEQUENCE [LARGE SCALE GENOMIC DNA]</scope>
    <source>
        <strain evidence="4">CBS 340.73</strain>
    </source>
</reference>
<name>A0AAN6S2B7_9PEZI</name>
<keyword evidence="2" id="KW-0378">Hydrolase</keyword>